<evidence type="ECO:0000313" key="4">
    <source>
        <dbReference type="Proteomes" id="UP000475862"/>
    </source>
</evidence>
<accession>A0A6G0TVL3</accession>
<comment type="caution">
    <text evidence="3">The sequence shown here is derived from an EMBL/GenBank/DDBJ whole genome shotgun (WGS) entry which is preliminary data.</text>
</comment>
<keyword evidence="2" id="KW-0812">Transmembrane</keyword>
<proteinExistence type="predicted"/>
<sequence length="310" mass="33320">MEVALHQPGQRLLELVVGQRVAERVDGAVGVAQEVREQEQPLVGARRVGAEALDERQDVVRRPAGHERAQYERYGPERFPRPVLGLGLLPARHFRPFHLQPFADGPDKVAARTALSLVAAASAASAAASTLGRLGRRFLAGTGGRRVAVVAVVVAVPVVVVVVTTSVAAPRYDHGRCTGAGGRRSGTAMADAVHDDGRVDLGDDGAAGGRVAHLLSRGRPDERGLQQRRRSRGTVGRRTLGRRHGLVHRAGAIGRTLERRRPDDDRTVVHEVQLAGVHADERVHPTVGRRRRRVGRRLGSRLTAVDDGGV</sequence>
<evidence type="ECO:0000256" key="1">
    <source>
        <dbReference type="SAM" id="MobiDB-lite"/>
    </source>
</evidence>
<dbReference type="Proteomes" id="UP000475862">
    <property type="component" value="Unassembled WGS sequence"/>
</dbReference>
<name>A0A6G0TVL3_APHGL</name>
<organism evidence="3 4">
    <name type="scientific">Aphis glycines</name>
    <name type="common">Soybean aphid</name>
    <dbReference type="NCBI Taxonomy" id="307491"/>
    <lineage>
        <taxon>Eukaryota</taxon>
        <taxon>Metazoa</taxon>
        <taxon>Ecdysozoa</taxon>
        <taxon>Arthropoda</taxon>
        <taxon>Hexapoda</taxon>
        <taxon>Insecta</taxon>
        <taxon>Pterygota</taxon>
        <taxon>Neoptera</taxon>
        <taxon>Paraneoptera</taxon>
        <taxon>Hemiptera</taxon>
        <taxon>Sternorrhyncha</taxon>
        <taxon>Aphidomorpha</taxon>
        <taxon>Aphidoidea</taxon>
        <taxon>Aphididae</taxon>
        <taxon>Aphidini</taxon>
        <taxon>Aphis</taxon>
        <taxon>Aphis</taxon>
    </lineage>
</organism>
<gene>
    <name evidence="3" type="ORF">AGLY_005047</name>
</gene>
<protein>
    <submittedName>
        <fullName evidence="3">Uncharacterized protein</fullName>
    </submittedName>
</protein>
<evidence type="ECO:0000313" key="3">
    <source>
        <dbReference type="EMBL" id="KAE9539795.1"/>
    </source>
</evidence>
<keyword evidence="2" id="KW-0472">Membrane</keyword>
<keyword evidence="4" id="KW-1185">Reference proteome</keyword>
<keyword evidence="2" id="KW-1133">Transmembrane helix</keyword>
<feature type="transmembrane region" description="Helical" evidence="2">
    <location>
        <begin position="147"/>
        <end position="169"/>
    </location>
</feature>
<evidence type="ECO:0000256" key="2">
    <source>
        <dbReference type="SAM" id="Phobius"/>
    </source>
</evidence>
<dbReference type="AlphaFoldDB" id="A0A6G0TVL3"/>
<feature type="region of interest" description="Disordered" evidence="1">
    <location>
        <begin position="217"/>
        <end position="237"/>
    </location>
</feature>
<dbReference type="EMBL" id="VYZN01000014">
    <property type="protein sequence ID" value="KAE9539795.1"/>
    <property type="molecule type" value="Genomic_DNA"/>
</dbReference>
<reference evidence="3 4" key="1">
    <citation type="submission" date="2019-08" db="EMBL/GenBank/DDBJ databases">
        <title>The genome of the soybean aphid Biotype 1, its phylome, world population structure and adaptation to the North American continent.</title>
        <authorList>
            <person name="Giordano R."/>
            <person name="Donthu R.K."/>
            <person name="Hernandez A.G."/>
            <person name="Wright C.L."/>
            <person name="Zimin A.V."/>
        </authorList>
    </citation>
    <scope>NUCLEOTIDE SEQUENCE [LARGE SCALE GENOMIC DNA]</scope>
    <source>
        <tissue evidence="3">Whole aphids</tissue>
    </source>
</reference>